<gene>
    <name evidence="1" type="primary">RAD50_2</name>
    <name evidence="1" type="ORF">LOY88_004305</name>
</gene>
<proteinExistence type="predicted"/>
<organism evidence="1">
    <name type="scientific">Ophidiomyces ophidiicola</name>
    <dbReference type="NCBI Taxonomy" id="1387563"/>
    <lineage>
        <taxon>Eukaryota</taxon>
        <taxon>Fungi</taxon>
        <taxon>Dikarya</taxon>
        <taxon>Ascomycota</taxon>
        <taxon>Pezizomycotina</taxon>
        <taxon>Eurotiomycetes</taxon>
        <taxon>Eurotiomycetidae</taxon>
        <taxon>Onygenales</taxon>
        <taxon>Onygenaceae</taxon>
        <taxon>Ophidiomyces</taxon>
    </lineage>
</organism>
<comment type="caution">
    <text evidence="1">The sequence shown here is derived from an EMBL/GenBank/DDBJ whole genome shotgun (WGS) entry which is preliminary data.</text>
</comment>
<reference evidence="1" key="1">
    <citation type="journal article" date="2022" name="bioRxiv">
        <title>Population genetic analysis of Ophidiomyces ophidiicola, the causative agent of snake fungal disease, indicates recent introductions to the USA.</title>
        <authorList>
            <person name="Ladner J.T."/>
            <person name="Palmer J.M."/>
            <person name="Ettinger C.L."/>
            <person name="Stajich J.E."/>
            <person name="Farrell T.M."/>
            <person name="Glorioso B.M."/>
            <person name="Lawson B."/>
            <person name="Price S.J."/>
            <person name="Stengle A.G."/>
            <person name="Grear D.A."/>
            <person name="Lorch J.M."/>
        </authorList>
    </citation>
    <scope>NUCLEOTIDE SEQUENCE</scope>
    <source>
        <strain evidence="1">NWHC 24266-5</strain>
    </source>
</reference>
<evidence type="ECO:0000313" key="1">
    <source>
        <dbReference type="EMBL" id="KAI2385123.1"/>
    </source>
</evidence>
<sequence length="382" mass="41044">MAQWISSEKWPALLEPFLEQLRHIAHTEFPTLRVRSNSIDTVPLNTQSAYASQDPNSQANSNKENAPPSQTQLQSPHARLPVPSFSPESSIRVPDSQSQTSHDDTPLPVPLEVMLASIESTLRRDFSLRPPHTIQRLVELVLRPTRHYKTLPAYLRAVDRVVSVSSGADVFPLSFTTPHNVMVDNQLSNGINGVTSFSLFGDSSLGSDESLGGALLTPIPWLNSAMSAHAGEGLMFHHPGNGPLLHHGGIFQEQHRPLETPIHATDTEDPASDETTPHARGPPMVGVGDMGLQDGKDVEMALLTSGPDVSSQEPLLPQETQQDKGDENAGQEGDTNGRAAADDTSVALEAQNSAPSAQVTDTIIQEGGGTENEDNEITNIGA</sequence>
<accession>A0ACB8UU21</accession>
<dbReference type="EMBL" id="JALBCA010000063">
    <property type="protein sequence ID" value="KAI2385123.1"/>
    <property type="molecule type" value="Genomic_DNA"/>
</dbReference>
<name>A0ACB8UU21_9EURO</name>
<protein>
    <submittedName>
        <fullName evidence="1">DNA repair protein rad50</fullName>
    </submittedName>
</protein>